<dbReference type="CDD" id="cd11060">
    <property type="entry name" value="CYP57A1-like"/>
    <property type="match status" value="1"/>
</dbReference>
<dbReference type="Gene3D" id="1.10.630.10">
    <property type="entry name" value="Cytochrome P450"/>
    <property type="match status" value="1"/>
</dbReference>
<evidence type="ECO:0000256" key="6">
    <source>
        <dbReference type="SAM" id="MobiDB-lite"/>
    </source>
</evidence>
<keyword evidence="4 5" id="KW-0408">Iron</keyword>
<keyword evidence="9" id="KW-1185">Reference proteome</keyword>
<evidence type="ECO:0000256" key="1">
    <source>
        <dbReference type="ARBA" id="ARBA00001971"/>
    </source>
</evidence>
<dbReference type="GO" id="GO:0005506">
    <property type="term" value="F:iron ion binding"/>
    <property type="evidence" value="ECO:0007669"/>
    <property type="project" value="InterPro"/>
</dbReference>
<comment type="similarity">
    <text evidence="2">Belongs to the cytochrome P450 family.</text>
</comment>
<feature type="binding site" description="axial binding residue" evidence="5">
    <location>
        <position position="460"/>
    </location>
    <ligand>
        <name>heme</name>
        <dbReference type="ChEBI" id="CHEBI:30413"/>
    </ligand>
    <ligandPart>
        <name>Fe</name>
        <dbReference type="ChEBI" id="CHEBI:18248"/>
    </ligandPart>
</feature>
<feature type="transmembrane region" description="Helical" evidence="7">
    <location>
        <begin position="12"/>
        <end position="34"/>
    </location>
</feature>
<dbReference type="PANTHER" id="PTHR24305">
    <property type="entry name" value="CYTOCHROME P450"/>
    <property type="match status" value="1"/>
</dbReference>
<dbReference type="AlphaFoldDB" id="A0AA38XZW1"/>
<keyword evidence="7" id="KW-0472">Membrane</keyword>
<evidence type="ECO:0000313" key="9">
    <source>
        <dbReference type="Proteomes" id="UP001172681"/>
    </source>
</evidence>
<dbReference type="InterPro" id="IPR036396">
    <property type="entry name" value="Cyt_P450_sf"/>
</dbReference>
<comment type="cofactor">
    <cofactor evidence="1 5">
        <name>heme</name>
        <dbReference type="ChEBI" id="CHEBI:30413"/>
    </cofactor>
</comment>
<keyword evidence="3 5" id="KW-0479">Metal-binding</keyword>
<evidence type="ECO:0000256" key="2">
    <source>
        <dbReference type="ARBA" id="ARBA00010617"/>
    </source>
</evidence>
<dbReference type="EMBL" id="JAPDRN010000061">
    <property type="protein sequence ID" value="KAJ9630376.1"/>
    <property type="molecule type" value="Genomic_DNA"/>
</dbReference>
<dbReference type="PANTHER" id="PTHR24305:SF168">
    <property type="entry name" value="P450, PUTATIVE (EUROFUNG)-RELATED"/>
    <property type="match status" value="1"/>
</dbReference>
<dbReference type="Proteomes" id="UP001172681">
    <property type="component" value="Unassembled WGS sequence"/>
</dbReference>
<keyword evidence="5" id="KW-0349">Heme</keyword>
<organism evidence="8 9">
    <name type="scientific">Knufia peltigerae</name>
    <dbReference type="NCBI Taxonomy" id="1002370"/>
    <lineage>
        <taxon>Eukaryota</taxon>
        <taxon>Fungi</taxon>
        <taxon>Dikarya</taxon>
        <taxon>Ascomycota</taxon>
        <taxon>Pezizomycotina</taxon>
        <taxon>Eurotiomycetes</taxon>
        <taxon>Chaetothyriomycetidae</taxon>
        <taxon>Chaetothyriales</taxon>
        <taxon>Trichomeriaceae</taxon>
        <taxon>Knufia</taxon>
    </lineage>
</organism>
<accession>A0AA38XZW1</accession>
<name>A0AA38XZW1_9EURO</name>
<dbReference type="GO" id="GO:0004497">
    <property type="term" value="F:monooxygenase activity"/>
    <property type="evidence" value="ECO:0007669"/>
    <property type="project" value="InterPro"/>
</dbReference>
<dbReference type="GO" id="GO:0020037">
    <property type="term" value="F:heme binding"/>
    <property type="evidence" value="ECO:0007669"/>
    <property type="project" value="InterPro"/>
</dbReference>
<dbReference type="PRINTS" id="PR00385">
    <property type="entry name" value="P450"/>
</dbReference>
<dbReference type="SUPFAM" id="SSF48264">
    <property type="entry name" value="Cytochrome P450"/>
    <property type="match status" value="1"/>
</dbReference>
<dbReference type="InterPro" id="IPR001128">
    <property type="entry name" value="Cyt_P450"/>
</dbReference>
<evidence type="ECO:0000256" key="4">
    <source>
        <dbReference type="ARBA" id="ARBA00023004"/>
    </source>
</evidence>
<reference evidence="8" key="1">
    <citation type="submission" date="2022-10" db="EMBL/GenBank/DDBJ databases">
        <title>Culturing micro-colonial fungi from biological soil crusts in the Mojave desert and describing Neophaeococcomyces mojavensis, and introducing the new genera and species Taxawa tesnikishii.</title>
        <authorList>
            <person name="Kurbessoian T."/>
            <person name="Stajich J.E."/>
        </authorList>
    </citation>
    <scope>NUCLEOTIDE SEQUENCE</scope>
    <source>
        <strain evidence="8">TK_35</strain>
    </source>
</reference>
<keyword evidence="7" id="KW-0812">Transmembrane</keyword>
<evidence type="ECO:0000256" key="5">
    <source>
        <dbReference type="PIRSR" id="PIRSR602403-1"/>
    </source>
</evidence>
<feature type="compositionally biased region" description="Basic residues" evidence="6">
    <location>
        <begin position="511"/>
        <end position="524"/>
    </location>
</feature>
<gene>
    <name evidence="8" type="ORF">H2204_008441</name>
</gene>
<protein>
    <recommendedName>
        <fullName evidence="10">Cytochrome P450</fullName>
    </recommendedName>
</protein>
<sequence>MYIHMMSDLQAHASLIALSTLTLVVLYTGVSLLINYRRCPQIKGPWLACVSELWLFRSTTAGRMYEDCSAVLDQYGSLARIAPNKVVTNDPVIWTHMSAPRSKFTKGTWYDPTTLDPNQRNSLSQRDDKLHSVLRAKMAKGGSETNDDKYSGKEIPALESNIDDRINDMVVLIKNESAAGKPVDMAKIAQFFTLDVLTQIAFEAPFGYLTKNDDVFQYIQKVQEFLHILELASNIPAIHRMLSSRIMLRLFGPKPTDKLGMGAMLGVAQRVVNERYAPDAKAKDDMLGSFKRHGLSKDEAENEAVLQLLGGSDSTATAIRMTFLFILTNPDVHTKLMSEFSAHRDQISTPVIKSVEARELPYLQSCIKEGLRVFPPLAGLQGKVSPPEGETVNGRFIPGNVEVGWNPMSMQRRREIYGEDAEMFRPDRWIEAAALEDDGAKLGLMEKTLGLVFGHGKYGCLGKTIALMELDKVFVALFQNFNFALVDVVRPVRTFCHGAHLQSDMWVRATKKHRPRRSLSKHASRTPSKT</sequence>
<evidence type="ECO:0008006" key="10">
    <source>
        <dbReference type="Google" id="ProtNLM"/>
    </source>
</evidence>
<dbReference type="Pfam" id="PF00067">
    <property type="entry name" value="p450"/>
    <property type="match status" value="1"/>
</dbReference>
<dbReference type="PRINTS" id="PR00465">
    <property type="entry name" value="EP450IV"/>
</dbReference>
<dbReference type="InterPro" id="IPR002403">
    <property type="entry name" value="Cyt_P450_E_grp-IV"/>
</dbReference>
<dbReference type="GO" id="GO:0016705">
    <property type="term" value="F:oxidoreductase activity, acting on paired donors, with incorporation or reduction of molecular oxygen"/>
    <property type="evidence" value="ECO:0007669"/>
    <property type="project" value="InterPro"/>
</dbReference>
<evidence type="ECO:0000313" key="8">
    <source>
        <dbReference type="EMBL" id="KAJ9630376.1"/>
    </source>
</evidence>
<keyword evidence="7" id="KW-1133">Transmembrane helix</keyword>
<dbReference type="InterPro" id="IPR050121">
    <property type="entry name" value="Cytochrome_P450_monoxygenase"/>
</dbReference>
<proteinExistence type="inferred from homology"/>
<evidence type="ECO:0000256" key="7">
    <source>
        <dbReference type="SAM" id="Phobius"/>
    </source>
</evidence>
<evidence type="ECO:0000256" key="3">
    <source>
        <dbReference type="ARBA" id="ARBA00022723"/>
    </source>
</evidence>
<feature type="region of interest" description="Disordered" evidence="6">
    <location>
        <begin position="511"/>
        <end position="530"/>
    </location>
</feature>
<comment type="caution">
    <text evidence="8">The sequence shown here is derived from an EMBL/GenBank/DDBJ whole genome shotgun (WGS) entry which is preliminary data.</text>
</comment>